<dbReference type="PANTHER" id="PTHR31297">
    <property type="entry name" value="GLUCAN ENDO-1,6-BETA-GLUCOSIDASE B"/>
    <property type="match status" value="1"/>
</dbReference>
<dbReference type="PROSITE" id="PS00659">
    <property type="entry name" value="GLYCOSYL_HYDROL_F5"/>
    <property type="match status" value="1"/>
</dbReference>
<dbReference type="SUPFAM" id="SSF51445">
    <property type="entry name" value="(Trans)glycosidases"/>
    <property type="match status" value="1"/>
</dbReference>
<proteinExistence type="inferred from homology"/>
<evidence type="ECO:0000259" key="8">
    <source>
        <dbReference type="Pfam" id="PF00150"/>
    </source>
</evidence>
<evidence type="ECO:0000313" key="9">
    <source>
        <dbReference type="EMBL" id="MDY0743931.1"/>
    </source>
</evidence>
<dbReference type="InterPro" id="IPR050386">
    <property type="entry name" value="Glycosyl_hydrolase_5"/>
</dbReference>
<dbReference type="Proteomes" id="UP001285263">
    <property type="component" value="Unassembled WGS sequence"/>
</dbReference>
<evidence type="ECO:0000256" key="1">
    <source>
        <dbReference type="ARBA" id="ARBA00005641"/>
    </source>
</evidence>
<organism evidence="9 10">
    <name type="scientific">Roseateles agri</name>
    <dbReference type="NCBI Taxonomy" id="3098619"/>
    <lineage>
        <taxon>Bacteria</taxon>
        <taxon>Pseudomonadati</taxon>
        <taxon>Pseudomonadota</taxon>
        <taxon>Betaproteobacteria</taxon>
        <taxon>Burkholderiales</taxon>
        <taxon>Sphaerotilaceae</taxon>
        <taxon>Roseateles</taxon>
    </lineage>
</organism>
<evidence type="ECO:0000256" key="3">
    <source>
        <dbReference type="ARBA" id="ARBA00023001"/>
    </source>
</evidence>
<dbReference type="PROSITE" id="PS51257">
    <property type="entry name" value="PROKAR_LIPOPROTEIN"/>
    <property type="match status" value="1"/>
</dbReference>
<keyword evidence="2 7" id="KW-0378">Hydrolase</keyword>
<dbReference type="InterPro" id="IPR017853">
    <property type="entry name" value="GH"/>
</dbReference>
<evidence type="ECO:0000313" key="10">
    <source>
        <dbReference type="Proteomes" id="UP001285263"/>
    </source>
</evidence>
<evidence type="ECO:0000256" key="6">
    <source>
        <dbReference type="ARBA" id="ARBA00023326"/>
    </source>
</evidence>
<dbReference type="PANTHER" id="PTHR31297:SF41">
    <property type="entry name" value="ENDOGLUCANASE, PUTATIVE (AFU_ORTHOLOGUE AFUA_5G01830)-RELATED"/>
    <property type="match status" value="1"/>
</dbReference>
<comment type="caution">
    <text evidence="9">The sequence shown here is derived from an EMBL/GenBank/DDBJ whole genome shotgun (WGS) entry which is preliminary data.</text>
</comment>
<name>A0ABU5DCB7_9BURK</name>
<keyword evidence="4" id="KW-0119">Carbohydrate metabolism</keyword>
<comment type="similarity">
    <text evidence="1 7">Belongs to the glycosyl hydrolase 5 (cellulase A) family.</text>
</comment>
<reference evidence="9 10" key="1">
    <citation type="submission" date="2023-11" db="EMBL/GenBank/DDBJ databases">
        <title>Paucibacter sp. nov., isolated from fresh soil in Korea.</title>
        <authorList>
            <person name="Le N.T.T."/>
        </authorList>
    </citation>
    <scope>NUCLEOTIDE SEQUENCE [LARGE SCALE GENOMIC DNA]</scope>
    <source>
        <strain evidence="9 10">R3-3</strain>
    </source>
</reference>
<dbReference type="InterPro" id="IPR001547">
    <property type="entry name" value="Glyco_hydro_5"/>
</dbReference>
<dbReference type="RefSeq" id="WP_320421844.1">
    <property type="nucleotide sequence ID" value="NZ_JAXCLA010000002.1"/>
</dbReference>
<dbReference type="InterPro" id="IPR018087">
    <property type="entry name" value="Glyco_hydro_5_CS"/>
</dbReference>
<accession>A0ABU5DCB7</accession>
<feature type="domain" description="Glycoside hydrolase family 5" evidence="8">
    <location>
        <begin position="84"/>
        <end position="368"/>
    </location>
</feature>
<keyword evidence="5 7" id="KW-0326">Glycosidase</keyword>
<keyword evidence="3" id="KW-0136">Cellulose degradation</keyword>
<evidence type="ECO:0000256" key="5">
    <source>
        <dbReference type="ARBA" id="ARBA00023295"/>
    </source>
</evidence>
<dbReference type="EMBL" id="JAXCLA010000002">
    <property type="protein sequence ID" value="MDY0743931.1"/>
    <property type="molecule type" value="Genomic_DNA"/>
</dbReference>
<gene>
    <name evidence="9" type="ORF">SNE35_05420</name>
</gene>
<evidence type="ECO:0000256" key="2">
    <source>
        <dbReference type="ARBA" id="ARBA00022801"/>
    </source>
</evidence>
<sequence length="405" mass="43402">MDKRIDEISRRRWIGRGLAYAALGGTLGACGGGGGGGGDGSGGDDGPVVPPAQPQLPPIVADTLPRLRGTSVLPDTDWAVATSSRWTHIEELPSAGANAVRLFLQPFSFADGASLLPGQSLAQAIAESMKQWGAMVDWCLSRKVYVILAINLEISYPAYGVWPSDGRSLWKDASAQDEFVAAWTALATQYAGRAGIVFDLLNEPHGITDDEIAGNHALPKSVWNALHLRTLNAVRAIDPARWLIVEPVWGDAANFADLSTNGDAKTIYSFHYYGPHYFTHQGVSGWPAAGTVHYPGVTQDASWQAPATWDKTRIAAEMKPAEDFGRAHGVRVMLGEFGSSRGAPAAERAAWTADVLAVADAAGHDLVYFQYDGWGVATDFTQGWAFENSPVEPLLQAQFARNKVS</sequence>
<keyword evidence="6" id="KW-0624">Polysaccharide degradation</keyword>
<protein>
    <submittedName>
        <fullName evidence="9">Cellulase family glycosylhydrolase</fullName>
    </submittedName>
</protein>
<evidence type="ECO:0000256" key="7">
    <source>
        <dbReference type="RuleBase" id="RU361153"/>
    </source>
</evidence>
<dbReference type="Gene3D" id="3.20.20.80">
    <property type="entry name" value="Glycosidases"/>
    <property type="match status" value="1"/>
</dbReference>
<evidence type="ECO:0000256" key="4">
    <source>
        <dbReference type="ARBA" id="ARBA00023277"/>
    </source>
</evidence>
<keyword evidence="10" id="KW-1185">Reference proteome</keyword>
<dbReference type="Pfam" id="PF00150">
    <property type="entry name" value="Cellulase"/>
    <property type="match status" value="1"/>
</dbReference>